<name>A0A3R7NAA0_PENVA</name>
<proteinExistence type="predicted"/>
<gene>
    <name evidence="2" type="ORF">C7M84_025193</name>
</gene>
<feature type="compositionally biased region" description="Basic and acidic residues" evidence="1">
    <location>
        <begin position="17"/>
        <end position="41"/>
    </location>
</feature>
<comment type="caution">
    <text evidence="2">The sequence shown here is derived from an EMBL/GenBank/DDBJ whole genome shotgun (WGS) entry which is preliminary data.</text>
</comment>
<dbReference type="GO" id="GO:0009100">
    <property type="term" value="P:glycoprotein metabolic process"/>
    <property type="evidence" value="ECO:0007669"/>
    <property type="project" value="UniProtKB-ARBA"/>
</dbReference>
<dbReference type="PANTHER" id="PTHR13627:SF34">
    <property type="entry name" value="RIBITOL-5-PHOSPHATE TRANSFERASE"/>
    <property type="match status" value="1"/>
</dbReference>
<dbReference type="EMBL" id="QCYY01000943">
    <property type="protein sequence ID" value="ROT81641.1"/>
    <property type="molecule type" value="Genomic_DNA"/>
</dbReference>
<protein>
    <submittedName>
        <fullName evidence="2">Uncharacterized protein</fullName>
    </submittedName>
</protein>
<dbReference type="PANTHER" id="PTHR13627">
    <property type="entry name" value="FUKUTIN RELATED PROTEIN"/>
    <property type="match status" value="1"/>
</dbReference>
<organism evidence="2 3">
    <name type="scientific">Penaeus vannamei</name>
    <name type="common">Whiteleg shrimp</name>
    <name type="synonym">Litopenaeus vannamei</name>
    <dbReference type="NCBI Taxonomy" id="6689"/>
    <lineage>
        <taxon>Eukaryota</taxon>
        <taxon>Metazoa</taxon>
        <taxon>Ecdysozoa</taxon>
        <taxon>Arthropoda</taxon>
        <taxon>Crustacea</taxon>
        <taxon>Multicrustacea</taxon>
        <taxon>Malacostraca</taxon>
        <taxon>Eumalacostraca</taxon>
        <taxon>Eucarida</taxon>
        <taxon>Decapoda</taxon>
        <taxon>Dendrobranchiata</taxon>
        <taxon>Penaeoidea</taxon>
        <taxon>Penaeidae</taxon>
        <taxon>Penaeus</taxon>
    </lineage>
</organism>
<dbReference type="OrthoDB" id="444255at2759"/>
<dbReference type="InterPro" id="IPR052613">
    <property type="entry name" value="LicD_transferase"/>
</dbReference>
<sequence>MDTKGSREDPAFATPPPEEKWNKIEEEVREREEEAGRRNQEDSQSIPAYADDFLQKPLPGAADLGIDVEGSDTLPSLRSQVTVLLDGCGSPSGLVTLVTACEKWRRGDLSALAESATTPFVLVLDGVTGITEDLDLLRLLSVAIGLRGLGVEVVGGAERGRDGSWDYVCTKLTTRNYRLTLQDGYDFSRAACVFCDVTSSSFLASTRVVRELPFDLNLPHRAQAIDWALRLQRRGALAMTCPDVMFHSGRTVRQREIHREVDRSCLTKEDRKQARAQAWAVKRQYRKLAQKWELNVVTFSNGTSVEYTCREFHFDCNAYFKVRHYLLPPCCLRAKNKMFNTIDIVAKENHVPYEISSGTLLGAVKFKDGIPWDFDDDAHYRNADVEKLRRNTQRMRRLGLSPRFSKQVGRANASIVSNYITASSLGGFSLDLWGVQTMPSLGTPEALAKFPDNLVCFEHGHVPMSIRMAKALIQNQTLSTKHVSPSCYLISMLRVGSNWLPGPWNPGKKALHHYGDNLYRHEAHWRWNNIERPGWAPCPHPGHHSCLDLHPLDGSIPFL</sequence>
<feature type="region of interest" description="Disordered" evidence="1">
    <location>
        <begin position="1"/>
        <end position="46"/>
    </location>
</feature>
<reference evidence="2 3" key="1">
    <citation type="submission" date="2018-04" db="EMBL/GenBank/DDBJ databases">
        <authorList>
            <person name="Zhang X."/>
            <person name="Yuan J."/>
            <person name="Li F."/>
            <person name="Xiang J."/>
        </authorList>
    </citation>
    <scope>NUCLEOTIDE SEQUENCE [LARGE SCALE GENOMIC DNA]</scope>
    <source>
        <tissue evidence="2">Muscle</tissue>
    </source>
</reference>
<dbReference type="AlphaFoldDB" id="A0A3R7NAA0"/>
<keyword evidence="3" id="KW-1185">Reference proteome</keyword>
<evidence type="ECO:0000313" key="3">
    <source>
        <dbReference type="Proteomes" id="UP000283509"/>
    </source>
</evidence>
<evidence type="ECO:0000313" key="2">
    <source>
        <dbReference type="EMBL" id="ROT81641.1"/>
    </source>
</evidence>
<evidence type="ECO:0000256" key="1">
    <source>
        <dbReference type="SAM" id="MobiDB-lite"/>
    </source>
</evidence>
<feature type="compositionally biased region" description="Basic and acidic residues" evidence="1">
    <location>
        <begin position="1"/>
        <end position="10"/>
    </location>
</feature>
<reference evidence="2 3" key="2">
    <citation type="submission" date="2019-01" db="EMBL/GenBank/DDBJ databases">
        <title>The decoding of complex shrimp genome reveals the adaptation for benthos swimmer, frequently molting mechanism and breeding impact on genome.</title>
        <authorList>
            <person name="Sun Y."/>
            <person name="Gao Y."/>
            <person name="Yu Y."/>
        </authorList>
    </citation>
    <scope>NUCLEOTIDE SEQUENCE [LARGE SCALE GENOMIC DNA]</scope>
    <source>
        <tissue evidence="2">Muscle</tissue>
    </source>
</reference>
<accession>A0A3R7NAA0</accession>
<dbReference type="Proteomes" id="UP000283509">
    <property type="component" value="Unassembled WGS sequence"/>
</dbReference>